<protein>
    <recommendedName>
        <fullName evidence="1">non-specific serine/threonine protein kinase</fullName>
        <ecNumber evidence="1">2.7.11.1</ecNumber>
    </recommendedName>
</protein>
<dbReference type="InterPro" id="IPR050660">
    <property type="entry name" value="NEK_Ser/Thr_kinase"/>
</dbReference>
<evidence type="ECO:0000313" key="11">
    <source>
        <dbReference type="Proteomes" id="UP000722485"/>
    </source>
</evidence>
<dbReference type="EC" id="2.7.11.1" evidence="1"/>
<dbReference type="GO" id="GO:0004674">
    <property type="term" value="F:protein serine/threonine kinase activity"/>
    <property type="evidence" value="ECO:0007669"/>
    <property type="project" value="UniProtKB-KW"/>
</dbReference>
<dbReference type="PROSITE" id="PS50011">
    <property type="entry name" value="PROTEIN_KINASE_DOM"/>
    <property type="match status" value="1"/>
</dbReference>
<dbReference type="Gene3D" id="1.10.510.10">
    <property type="entry name" value="Transferase(Phosphotransferase) domain 1"/>
    <property type="match status" value="1"/>
</dbReference>
<evidence type="ECO:0000259" key="9">
    <source>
        <dbReference type="PROSITE" id="PS50011"/>
    </source>
</evidence>
<accession>A0A9P5LJX9</accession>
<dbReference type="AlphaFoldDB" id="A0A9P5LJX9"/>
<comment type="caution">
    <text evidence="10">The sequence shown here is derived from an EMBL/GenBank/DDBJ whole genome shotgun (WGS) entry which is preliminary data.</text>
</comment>
<keyword evidence="5" id="KW-0418">Kinase</keyword>
<reference evidence="10" key="1">
    <citation type="submission" date="2020-03" db="EMBL/GenBank/DDBJ databases">
        <title>Draft Genome Sequence of Cylindrodendrum hubeiense.</title>
        <authorList>
            <person name="Buettner E."/>
            <person name="Kellner H."/>
        </authorList>
    </citation>
    <scope>NUCLEOTIDE SEQUENCE</scope>
    <source>
        <strain evidence="10">IHI 201604</strain>
    </source>
</reference>
<dbReference type="Pfam" id="PF00069">
    <property type="entry name" value="Pkinase"/>
    <property type="match status" value="1"/>
</dbReference>
<dbReference type="PANTHER" id="PTHR43671">
    <property type="entry name" value="SERINE/THREONINE-PROTEIN KINASE NEK"/>
    <property type="match status" value="1"/>
</dbReference>
<keyword evidence="3" id="KW-0808">Transferase</keyword>
<gene>
    <name evidence="10" type="ORF">G7Z17_g3472</name>
</gene>
<evidence type="ECO:0000256" key="7">
    <source>
        <dbReference type="ARBA" id="ARBA00047899"/>
    </source>
</evidence>
<evidence type="ECO:0000256" key="2">
    <source>
        <dbReference type="ARBA" id="ARBA00022527"/>
    </source>
</evidence>
<comment type="catalytic activity">
    <reaction evidence="7">
        <text>L-threonyl-[protein] + ATP = O-phospho-L-threonyl-[protein] + ADP + H(+)</text>
        <dbReference type="Rhea" id="RHEA:46608"/>
        <dbReference type="Rhea" id="RHEA-COMP:11060"/>
        <dbReference type="Rhea" id="RHEA-COMP:11605"/>
        <dbReference type="ChEBI" id="CHEBI:15378"/>
        <dbReference type="ChEBI" id="CHEBI:30013"/>
        <dbReference type="ChEBI" id="CHEBI:30616"/>
        <dbReference type="ChEBI" id="CHEBI:61977"/>
        <dbReference type="ChEBI" id="CHEBI:456216"/>
        <dbReference type="EC" id="2.7.11.1"/>
    </reaction>
</comment>
<evidence type="ECO:0000256" key="8">
    <source>
        <dbReference type="ARBA" id="ARBA00048679"/>
    </source>
</evidence>
<keyword evidence="6" id="KW-0067">ATP-binding</keyword>
<name>A0A9P5LJX9_9HYPO</name>
<dbReference type="Proteomes" id="UP000722485">
    <property type="component" value="Unassembled WGS sequence"/>
</dbReference>
<keyword evidence="2" id="KW-0723">Serine/threonine-protein kinase</keyword>
<feature type="domain" description="Protein kinase" evidence="9">
    <location>
        <begin position="311"/>
        <end position="647"/>
    </location>
</feature>
<dbReference type="OrthoDB" id="248923at2759"/>
<dbReference type="CDD" id="cd00180">
    <property type="entry name" value="PKc"/>
    <property type="match status" value="1"/>
</dbReference>
<dbReference type="PANTHER" id="PTHR43671:SF98">
    <property type="entry name" value="SERINE_THREONINE-PROTEIN KINASE NEK11"/>
    <property type="match status" value="1"/>
</dbReference>
<comment type="catalytic activity">
    <reaction evidence="8">
        <text>L-seryl-[protein] + ATP = O-phospho-L-seryl-[protein] + ADP + H(+)</text>
        <dbReference type="Rhea" id="RHEA:17989"/>
        <dbReference type="Rhea" id="RHEA-COMP:9863"/>
        <dbReference type="Rhea" id="RHEA-COMP:11604"/>
        <dbReference type="ChEBI" id="CHEBI:15378"/>
        <dbReference type="ChEBI" id="CHEBI:29999"/>
        <dbReference type="ChEBI" id="CHEBI:30616"/>
        <dbReference type="ChEBI" id="CHEBI:83421"/>
        <dbReference type="ChEBI" id="CHEBI:456216"/>
        <dbReference type="EC" id="2.7.11.1"/>
    </reaction>
</comment>
<dbReference type="GO" id="GO:0005524">
    <property type="term" value="F:ATP binding"/>
    <property type="evidence" value="ECO:0007669"/>
    <property type="project" value="UniProtKB-KW"/>
</dbReference>
<dbReference type="InterPro" id="IPR011009">
    <property type="entry name" value="Kinase-like_dom_sf"/>
</dbReference>
<evidence type="ECO:0000256" key="5">
    <source>
        <dbReference type="ARBA" id="ARBA00022777"/>
    </source>
</evidence>
<dbReference type="SUPFAM" id="SSF56112">
    <property type="entry name" value="Protein kinase-like (PK-like)"/>
    <property type="match status" value="1"/>
</dbReference>
<sequence length="820" mass="92369">MSPVYRDLDFDFDTDTDDSTIDVDDNYAADSALADRQKGRRYVSVQVIFISWVADQQTEHGKHIHKVRNAAEKIAYKDGSLDGTLFREIYVDASNAQQFQDCVNSSLLAANAAGNLVVIVYLGGVRYLSGAWQEQSSIAHIHPLRTTSLWGMRGINSITWDLKPVNELDVDVLFMTNFSSREFLRCLRFNAHEPDMQHHDQHQHRLELLTFCSNDAEGFAKCLREFNRKQADLEKSKPLGYSLSAVCRRFEKHTRARYPTEISPRLRKLVGSVHVRRDIISGTKEIWLAGRYPIFSPEHVTLATNKYSKQPSLLVQSPAGSHAKIWKMYLDYQSNISDPLTVGTICVAVKSFVPPTSDTTRRRQFKSTFDLELRNLNAMMKWPHRNILAKLGSFVLEKGGLPSSFNLIFPLATGGNLETFMSLPISRHADPEEPYPIGSYLCEEYGAWEHGVLDECVGLLDALAYIHHGLDGNIIIHRDIKPANILIHERRFKLADFGASSIKSSVGVSATARWAATETYSPPELFTPSGGGENDRFGRARDVWSLGCVLLELAVMLAESQHPDVMPSVDGFKAKRLKTSTDRGDTHTTQAFALTMSCVRDIAGSVTQLHDAHISCLKNVAMLMLNEDYKDRPQALDMHQRMKRAYMAIDPEFHIPNDTPTGDVSQPYSETLGLDFSTPNVDDLARFWYTSFWHNNIDRFYSRGGASTSLTAPDDTANSTHILDIEDVDAEEGEDATSSRRGQRRWFTDNWNSARAGAKAGVEISTWMRKRLFPLLLVPLVYTQTLVDTVANLGAQMEHRRRQRIFDQDQGFGRTGAIHL</sequence>
<dbReference type="SMART" id="SM00220">
    <property type="entry name" value="S_TKc"/>
    <property type="match status" value="1"/>
</dbReference>
<evidence type="ECO:0000256" key="1">
    <source>
        <dbReference type="ARBA" id="ARBA00012513"/>
    </source>
</evidence>
<dbReference type="InterPro" id="IPR008271">
    <property type="entry name" value="Ser/Thr_kinase_AS"/>
</dbReference>
<keyword evidence="4" id="KW-0547">Nucleotide-binding</keyword>
<dbReference type="EMBL" id="JAANBB010000042">
    <property type="protein sequence ID" value="KAF7553667.1"/>
    <property type="molecule type" value="Genomic_DNA"/>
</dbReference>
<dbReference type="GO" id="GO:0005634">
    <property type="term" value="C:nucleus"/>
    <property type="evidence" value="ECO:0007669"/>
    <property type="project" value="TreeGrafter"/>
</dbReference>
<keyword evidence="11" id="KW-1185">Reference proteome</keyword>
<organism evidence="10 11">
    <name type="scientific">Cylindrodendrum hubeiense</name>
    <dbReference type="NCBI Taxonomy" id="595255"/>
    <lineage>
        <taxon>Eukaryota</taxon>
        <taxon>Fungi</taxon>
        <taxon>Dikarya</taxon>
        <taxon>Ascomycota</taxon>
        <taxon>Pezizomycotina</taxon>
        <taxon>Sordariomycetes</taxon>
        <taxon>Hypocreomycetidae</taxon>
        <taxon>Hypocreales</taxon>
        <taxon>Nectriaceae</taxon>
        <taxon>Cylindrodendrum</taxon>
    </lineage>
</organism>
<evidence type="ECO:0000256" key="4">
    <source>
        <dbReference type="ARBA" id="ARBA00022741"/>
    </source>
</evidence>
<dbReference type="PROSITE" id="PS00108">
    <property type="entry name" value="PROTEIN_KINASE_ST"/>
    <property type="match status" value="1"/>
</dbReference>
<evidence type="ECO:0000256" key="3">
    <source>
        <dbReference type="ARBA" id="ARBA00022679"/>
    </source>
</evidence>
<evidence type="ECO:0000256" key="6">
    <source>
        <dbReference type="ARBA" id="ARBA00022840"/>
    </source>
</evidence>
<evidence type="ECO:0000313" key="10">
    <source>
        <dbReference type="EMBL" id="KAF7553667.1"/>
    </source>
</evidence>
<dbReference type="InterPro" id="IPR000719">
    <property type="entry name" value="Prot_kinase_dom"/>
</dbReference>
<proteinExistence type="predicted"/>